<proteinExistence type="predicted"/>
<dbReference type="AlphaFoldDB" id="A0A5C5PTM8"/>
<accession>A0A5C5PTM8</accession>
<dbReference type="EMBL" id="VFIP01000037">
    <property type="protein sequence ID" value="TWR87044.1"/>
    <property type="molecule type" value="Genomic_DNA"/>
</dbReference>
<name>A0A5C5PTM8_9PSED</name>
<evidence type="ECO:0000313" key="2">
    <source>
        <dbReference type="EMBL" id="TWR87044.1"/>
    </source>
</evidence>
<gene>
    <name evidence="2" type="ORF">FJD37_17200</name>
</gene>
<evidence type="ECO:0000256" key="1">
    <source>
        <dbReference type="SAM" id="MobiDB-lite"/>
    </source>
</evidence>
<sequence length="59" mass="6770">MPVDPLRETSSRPPEGAADQDQDQKQDQDQDQKQGQRQDQKQDQTPGFRALINISRHDP</sequence>
<evidence type="ECO:0000313" key="3">
    <source>
        <dbReference type="Proteomes" id="UP000317901"/>
    </source>
</evidence>
<comment type="caution">
    <text evidence="2">The sequence shown here is derived from an EMBL/GenBank/DDBJ whole genome shotgun (WGS) entry which is preliminary data.</text>
</comment>
<reference evidence="2 3" key="1">
    <citation type="submission" date="2019-06" db="EMBL/GenBank/DDBJ databases">
        <title>Pseudomonas bimorpha sp. nov. isolated from bovine raw milk and skim milk concentrate.</title>
        <authorList>
            <person name="Hofmann K."/>
            <person name="Huptas C."/>
            <person name="Doll E."/>
            <person name="Scherer S."/>
            <person name="Wenning M."/>
        </authorList>
    </citation>
    <scope>NUCLEOTIDE SEQUENCE [LARGE SCALE GENOMIC DNA]</scope>
    <source>
        <strain evidence="2 3">DSM 108990</strain>
    </source>
</reference>
<organism evidence="2 3">
    <name type="scientific">Pseudomonas saxonica</name>
    <dbReference type="NCBI Taxonomy" id="2600598"/>
    <lineage>
        <taxon>Bacteria</taxon>
        <taxon>Pseudomonadati</taxon>
        <taxon>Pseudomonadota</taxon>
        <taxon>Gammaproteobacteria</taxon>
        <taxon>Pseudomonadales</taxon>
        <taxon>Pseudomonadaceae</taxon>
        <taxon>Pseudomonas</taxon>
    </lineage>
</organism>
<feature type="region of interest" description="Disordered" evidence="1">
    <location>
        <begin position="1"/>
        <end position="59"/>
    </location>
</feature>
<feature type="compositionally biased region" description="Basic and acidic residues" evidence="1">
    <location>
        <begin position="1"/>
        <end position="10"/>
    </location>
</feature>
<feature type="compositionally biased region" description="Basic and acidic residues" evidence="1">
    <location>
        <begin position="22"/>
        <end position="42"/>
    </location>
</feature>
<dbReference type="Proteomes" id="UP000317901">
    <property type="component" value="Unassembled WGS sequence"/>
</dbReference>
<protein>
    <submittedName>
        <fullName evidence="2">Uncharacterized protein</fullName>
    </submittedName>
</protein>